<organism evidence="3 4">
    <name type="scientific">Methylotuvimicrobium buryatense</name>
    <name type="common">Methylomicrobium buryatense</name>
    <dbReference type="NCBI Taxonomy" id="95641"/>
    <lineage>
        <taxon>Bacteria</taxon>
        <taxon>Pseudomonadati</taxon>
        <taxon>Pseudomonadota</taxon>
        <taxon>Gammaproteobacteria</taxon>
        <taxon>Methylococcales</taxon>
        <taxon>Methylococcaceae</taxon>
        <taxon>Methylotuvimicrobium</taxon>
    </lineage>
</organism>
<sequence>MPFKYPLNDYSLKHTETYQDLKYSLHRYLIDCVEDDGVPLNDWSREQIRGYVFDHVSRYAGQRQIAVTSYDLDDLTEDMISELTGFGPLESLLVDDKISDIMVNGAKNIFLERNGLVEKADLRFIDDDHVLRVIRRIIAPLGRRLDESSPMVDARLPDGSRVNAIIPPLAIDGPCLSVRKFRKDPLRDSDLLVYGSINEAMLELLRKAVTYRCNILISGGTGTGKTTLLNILSRFIDVNERIVTIEDAAELQLGHSHVVRLETRPPNVEGEGEVKARDLVRNALRMRPDRIILGEVRGEEVLDVLQAMNTGHDGSMSTVHANSARDALVRLEMLSALANFQGGIEILRQMIACAIDIIVQITRFSDGTRRITSITEVGDLRDGQIMLNELFGYDRLRKCFTVINSRPSGQKFEADSGAVYSEGGGNFA</sequence>
<dbReference type="PANTHER" id="PTHR30486">
    <property type="entry name" value="TWITCHING MOTILITY PROTEIN PILT"/>
    <property type="match status" value="1"/>
</dbReference>
<dbReference type="RefSeq" id="WP_017842619.1">
    <property type="nucleotide sequence ID" value="NZ_CP035467.1"/>
</dbReference>
<dbReference type="OrthoDB" id="9810761at2"/>
<evidence type="ECO:0000259" key="2">
    <source>
        <dbReference type="Pfam" id="PF00437"/>
    </source>
</evidence>
<dbReference type="Gene3D" id="3.30.450.380">
    <property type="match status" value="1"/>
</dbReference>
<accession>A0A4P9UQH0</accession>
<dbReference type="InterPro" id="IPR001482">
    <property type="entry name" value="T2SS/T4SS_dom"/>
</dbReference>
<comment type="similarity">
    <text evidence="1">Belongs to the GSP E family.</text>
</comment>
<evidence type="ECO:0000256" key="1">
    <source>
        <dbReference type="ARBA" id="ARBA00006611"/>
    </source>
</evidence>
<gene>
    <name evidence="3" type="ORF">EQU24_16010</name>
</gene>
<dbReference type="EMBL" id="CP035467">
    <property type="protein sequence ID" value="QCW83577.1"/>
    <property type="molecule type" value="Genomic_DNA"/>
</dbReference>
<keyword evidence="4" id="KW-1185">Reference proteome</keyword>
<dbReference type="PANTHER" id="PTHR30486:SF15">
    <property type="entry name" value="TYPE II_IV SECRETION SYSTEM ATPASE"/>
    <property type="match status" value="1"/>
</dbReference>
<dbReference type="KEGG" id="mbur:EQU24_16010"/>
<dbReference type="Gene3D" id="3.40.50.300">
    <property type="entry name" value="P-loop containing nucleotide triphosphate hydrolases"/>
    <property type="match status" value="1"/>
</dbReference>
<dbReference type="GO" id="GO:0016887">
    <property type="term" value="F:ATP hydrolysis activity"/>
    <property type="evidence" value="ECO:0007669"/>
    <property type="project" value="InterPro"/>
</dbReference>
<dbReference type="Proteomes" id="UP000305881">
    <property type="component" value="Chromosome"/>
</dbReference>
<evidence type="ECO:0000313" key="4">
    <source>
        <dbReference type="Proteomes" id="UP000305881"/>
    </source>
</evidence>
<dbReference type="CDD" id="cd01130">
    <property type="entry name" value="VirB11-like_ATPase"/>
    <property type="match status" value="1"/>
</dbReference>
<evidence type="ECO:0000313" key="3">
    <source>
        <dbReference type="EMBL" id="QCW83577.1"/>
    </source>
</evidence>
<dbReference type="STRING" id="675511.GCA_000341735_04250"/>
<dbReference type="SUPFAM" id="SSF52540">
    <property type="entry name" value="P-loop containing nucleoside triphosphate hydrolases"/>
    <property type="match status" value="1"/>
</dbReference>
<dbReference type="InterPro" id="IPR050921">
    <property type="entry name" value="T4SS_GSP_E_ATPase"/>
</dbReference>
<name>A0A4P9UQH0_METBY</name>
<feature type="domain" description="Bacterial type II secretion system protein E" evidence="2">
    <location>
        <begin position="83"/>
        <end position="363"/>
    </location>
</feature>
<dbReference type="Pfam" id="PF00437">
    <property type="entry name" value="T2SSE"/>
    <property type="match status" value="1"/>
</dbReference>
<dbReference type="AlphaFoldDB" id="A0A4P9UQH0"/>
<dbReference type="InterPro" id="IPR027417">
    <property type="entry name" value="P-loop_NTPase"/>
</dbReference>
<proteinExistence type="inferred from homology"/>
<protein>
    <submittedName>
        <fullName evidence="3">CpaF family protein</fullName>
    </submittedName>
</protein>
<reference evidence="4" key="1">
    <citation type="journal article" date="2019" name="J. Bacteriol.">
        <title>A Mutagenic Screen Identifies a TonB-Dependent Receptor Required for the Lanthanide Metal Switch in the Type I Methanotroph 'Methylotuvimicrobium buryatense' 5GB1C.</title>
        <authorList>
            <person name="Groom J.D."/>
            <person name="Ford S.M."/>
            <person name="Pesesky M.W."/>
            <person name="Lidstrom M.E."/>
        </authorList>
    </citation>
    <scope>NUCLEOTIDE SEQUENCE [LARGE SCALE GENOMIC DNA]</scope>
    <source>
        <strain evidence="4">5GB1C</strain>
    </source>
</reference>